<accession>A0A2X0PJ30</accession>
<evidence type="ECO:0000313" key="1">
    <source>
        <dbReference type="EMBL" id="SGZ32807.1"/>
    </source>
</evidence>
<organism evidence="1 2">
    <name type="scientific">Microbotryum silenes-dioicae</name>
    <dbReference type="NCBI Taxonomy" id="796604"/>
    <lineage>
        <taxon>Eukaryota</taxon>
        <taxon>Fungi</taxon>
        <taxon>Dikarya</taxon>
        <taxon>Basidiomycota</taxon>
        <taxon>Pucciniomycotina</taxon>
        <taxon>Microbotryomycetes</taxon>
        <taxon>Microbotryales</taxon>
        <taxon>Microbotryaceae</taxon>
        <taxon>Microbotryum</taxon>
    </lineage>
</organism>
<proteinExistence type="predicted"/>
<name>A0A2X0PJ30_9BASI</name>
<dbReference type="EMBL" id="FQNC01000118">
    <property type="protein sequence ID" value="SGZ32807.1"/>
    <property type="molecule type" value="Genomic_DNA"/>
</dbReference>
<protein>
    <submittedName>
        <fullName evidence="1">BQ5605_C040g11918 protein</fullName>
    </submittedName>
</protein>
<sequence length="59" mass="6160">MLTELPSASPLNHVVQVRSTLPSSSSAIPTSRGLAVDPNGDPMAITEDGFHWAVPSLTC</sequence>
<reference evidence="1 2" key="1">
    <citation type="submission" date="2016-11" db="EMBL/GenBank/DDBJ databases">
        <authorList>
            <person name="Jaros S."/>
            <person name="Januszkiewicz K."/>
            <person name="Wedrychowicz H."/>
        </authorList>
    </citation>
    <scope>NUCLEOTIDE SEQUENCE [LARGE SCALE GENOMIC DNA]</scope>
</reference>
<dbReference type="AlphaFoldDB" id="A0A2X0PJ30"/>
<gene>
    <name evidence="1" type="primary">BQ5605_C040g11918</name>
    <name evidence="1" type="ORF">BQ5605_C040G11918</name>
</gene>
<evidence type="ECO:0000313" key="2">
    <source>
        <dbReference type="Proteomes" id="UP000249464"/>
    </source>
</evidence>
<keyword evidence="2" id="KW-1185">Reference proteome</keyword>
<dbReference type="Proteomes" id="UP000249464">
    <property type="component" value="Unassembled WGS sequence"/>
</dbReference>